<comment type="caution">
    <text evidence="2">The sequence shown here is derived from an EMBL/GenBank/DDBJ whole genome shotgun (WGS) entry which is preliminary data.</text>
</comment>
<keyword evidence="1" id="KW-1133">Transmembrane helix</keyword>
<protein>
    <submittedName>
        <fullName evidence="2">Uncharacterized protein</fullName>
    </submittedName>
</protein>
<reference evidence="2 3" key="1">
    <citation type="submission" date="2023-08" db="EMBL/GenBank/DDBJ databases">
        <title>Draft genome sequence of Algoriphagus taiwanensis.</title>
        <authorList>
            <person name="Takatani N."/>
            <person name="Hosokawa M."/>
            <person name="Sawabe T."/>
        </authorList>
    </citation>
    <scope>NUCLEOTIDE SEQUENCE [LARGE SCALE GENOMIC DNA]</scope>
    <source>
        <strain evidence="2 3">JCM 19755</strain>
    </source>
</reference>
<sequence>MKRLPEIFQGNEQRKLNRVTSVLEVTGTIIFGSLLGLFIFGKSFNYCEHVLEIQSIQLNGVVTEKFLRSWDRNYHGLKIMDDNGETISLNLTLDLNIGKNGRSILWENISQGDSIIKKSGDLDVRFKNDDQSWKMQKLKYDLTQCKD</sequence>
<keyword evidence="1" id="KW-0472">Membrane</keyword>
<keyword evidence="3" id="KW-1185">Reference proteome</keyword>
<organism evidence="2 3">
    <name type="scientific">Algoriphagus taiwanensis</name>
    <dbReference type="NCBI Taxonomy" id="1445656"/>
    <lineage>
        <taxon>Bacteria</taxon>
        <taxon>Pseudomonadati</taxon>
        <taxon>Bacteroidota</taxon>
        <taxon>Cytophagia</taxon>
        <taxon>Cytophagales</taxon>
        <taxon>Cyclobacteriaceae</taxon>
        <taxon>Algoriphagus</taxon>
    </lineage>
</organism>
<keyword evidence="1" id="KW-0812">Transmembrane</keyword>
<evidence type="ECO:0000256" key="1">
    <source>
        <dbReference type="SAM" id="Phobius"/>
    </source>
</evidence>
<proteinExistence type="predicted"/>
<evidence type="ECO:0000313" key="3">
    <source>
        <dbReference type="Proteomes" id="UP001307705"/>
    </source>
</evidence>
<feature type="transmembrane region" description="Helical" evidence="1">
    <location>
        <begin position="21"/>
        <end position="41"/>
    </location>
</feature>
<dbReference type="RefSeq" id="WP_338227879.1">
    <property type="nucleotide sequence ID" value="NZ_BTPE01000004.1"/>
</dbReference>
<gene>
    <name evidence="2" type="ORF">Ataiwa_13690</name>
</gene>
<name>A0ABQ6Q271_9BACT</name>
<dbReference type="Proteomes" id="UP001307705">
    <property type="component" value="Unassembled WGS sequence"/>
</dbReference>
<accession>A0ABQ6Q271</accession>
<evidence type="ECO:0000313" key="2">
    <source>
        <dbReference type="EMBL" id="GMQ33097.1"/>
    </source>
</evidence>
<dbReference type="EMBL" id="BTPE01000004">
    <property type="protein sequence ID" value="GMQ33097.1"/>
    <property type="molecule type" value="Genomic_DNA"/>
</dbReference>